<evidence type="ECO:0000256" key="4">
    <source>
        <dbReference type="ARBA" id="ARBA00023242"/>
    </source>
</evidence>
<evidence type="ECO:0000313" key="7">
    <source>
        <dbReference type="EMBL" id="KAF5390669.1"/>
    </source>
</evidence>
<comment type="subcellular location">
    <subcellularLocation>
        <location evidence="5">Nucleus</location>
    </subcellularLocation>
</comment>
<dbReference type="AlphaFoldDB" id="A0A8H5ME84"/>
<dbReference type="GO" id="GO:0005634">
    <property type="term" value="C:nucleus"/>
    <property type="evidence" value="ECO:0007669"/>
    <property type="project" value="UniProtKB-SubCell"/>
</dbReference>
<dbReference type="InterPro" id="IPR027521">
    <property type="entry name" value="Usb1"/>
</dbReference>
<dbReference type="Gene3D" id="3.90.1140.10">
    <property type="entry name" value="Cyclic phosphodiesterase"/>
    <property type="match status" value="1"/>
</dbReference>
<gene>
    <name evidence="5" type="primary">USB1</name>
    <name evidence="7" type="ORF">D9757_002740</name>
</gene>
<protein>
    <recommendedName>
        <fullName evidence="5">U6 snRNA phosphodiesterase</fullName>
        <ecNumber evidence="5">3.1.4.-</ecNumber>
    </recommendedName>
</protein>
<accession>A0A8H5ME84</accession>
<evidence type="ECO:0000256" key="1">
    <source>
        <dbReference type="ARBA" id="ARBA00022722"/>
    </source>
</evidence>
<dbReference type="OrthoDB" id="49151at2759"/>
<dbReference type="GO" id="GO:1990838">
    <property type="term" value="F:poly(U)-specific exoribonuclease activity, producing 3' uridine cyclic phosphate ends"/>
    <property type="evidence" value="ECO:0007669"/>
    <property type="project" value="UniProtKB-UniRule"/>
</dbReference>
<reference evidence="7 8" key="1">
    <citation type="journal article" date="2020" name="ISME J.">
        <title>Uncovering the hidden diversity of litter-decomposition mechanisms in mushroom-forming fungi.</title>
        <authorList>
            <person name="Floudas D."/>
            <person name="Bentzer J."/>
            <person name="Ahren D."/>
            <person name="Johansson T."/>
            <person name="Persson P."/>
            <person name="Tunlid A."/>
        </authorList>
    </citation>
    <scope>NUCLEOTIDE SEQUENCE [LARGE SCALE GENOMIC DNA]</scope>
    <source>
        <strain evidence="7 8">CBS 406.79</strain>
    </source>
</reference>
<evidence type="ECO:0000313" key="8">
    <source>
        <dbReference type="Proteomes" id="UP000518752"/>
    </source>
</evidence>
<dbReference type="Proteomes" id="UP000518752">
    <property type="component" value="Unassembled WGS sequence"/>
</dbReference>
<keyword evidence="3" id="KW-0456">Lyase</keyword>
<comment type="caution">
    <text evidence="7">The sequence shown here is derived from an EMBL/GenBank/DDBJ whole genome shotgun (WGS) entry which is preliminary data.</text>
</comment>
<evidence type="ECO:0000256" key="2">
    <source>
        <dbReference type="ARBA" id="ARBA00022801"/>
    </source>
</evidence>
<keyword evidence="1 5" id="KW-0540">Nuclease</keyword>
<evidence type="ECO:0000256" key="5">
    <source>
        <dbReference type="HAMAP-Rule" id="MF_03040"/>
    </source>
</evidence>
<dbReference type="EC" id="3.1.4.-" evidence="5"/>
<dbReference type="InterPro" id="IPR009097">
    <property type="entry name" value="Cyclic_Pdiesterase"/>
</dbReference>
<dbReference type="PANTHER" id="PTHR13522:SF3">
    <property type="entry name" value="U6 SNRNA PHOSPHODIESTERASE 1"/>
    <property type="match status" value="1"/>
</dbReference>
<comment type="similarity">
    <text evidence="5">Belongs to the 2H phosphoesterase superfamily. USB1 family.</text>
</comment>
<keyword evidence="4 5" id="KW-0539">Nucleus</keyword>
<dbReference type="EMBL" id="JAACJN010000014">
    <property type="protein sequence ID" value="KAF5390669.1"/>
    <property type="molecule type" value="Genomic_DNA"/>
</dbReference>
<organism evidence="7 8">
    <name type="scientific">Collybiopsis confluens</name>
    <dbReference type="NCBI Taxonomy" id="2823264"/>
    <lineage>
        <taxon>Eukaryota</taxon>
        <taxon>Fungi</taxon>
        <taxon>Dikarya</taxon>
        <taxon>Basidiomycota</taxon>
        <taxon>Agaricomycotina</taxon>
        <taxon>Agaricomycetes</taxon>
        <taxon>Agaricomycetidae</taxon>
        <taxon>Agaricales</taxon>
        <taxon>Marasmiineae</taxon>
        <taxon>Omphalotaceae</taxon>
        <taxon>Collybiopsis</taxon>
    </lineage>
</organism>
<dbReference type="GO" id="GO:0034477">
    <property type="term" value="P:U6 snRNA 3'-end processing"/>
    <property type="evidence" value="ECO:0007669"/>
    <property type="project" value="UniProtKB-UniRule"/>
</dbReference>
<dbReference type="GO" id="GO:0016829">
    <property type="term" value="F:lyase activity"/>
    <property type="evidence" value="ECO:0007669"/>
    <property type="project" value="UniProtKB-KW"/>
</dbReference>
<dbReference type="HAMAP" id="MF_03040">
    <property type="entry name" value="USB1"/>
    <property type="match status" value="1"/>
</dbReference>
<sequence>MKRLVSYSSSDDEFDNEFLPQLPPKKKKLPSLSPSLLVPAPKDDPALHQGRIRSTPHVDGQWASHIYVPIRVESHSAIQKLLIDALETAQKLEPALHPFETGQSFDLHVSLSKPIFLRAHQRQDLKQAVRTLAQKCRSFKLSLTTFSILTNDEKTRTFLALDVGSGHHQLKSLSDDLSPFLSNLRQNEYYADPQFHVSIAWALLATSNAQQPSAIFQAVPQLADTLTVTLNEQFTPASCGAFDVEYLCVKIGKDVSSWRMDL</sequence>
<feature type="region of interest" description="Disordered" evidence="6">
    <location>
        <begin position="1"/>
        <end position="47"/>
    </location>
</feature>
<dbReference type="Pfam" id="PF09749">
    <property type="entry name" value="HVSL"/>
    <property type="match status" value="1"/>
</dbReference>
<feature type="compositionally biased region" description="Low complexity" evidence="6">
    <location>
        <begin position="30"/>
        <end position="40"/>
    </location>
</feature>
<comment type="function">
    <text evidence="5">Phosphodiesterase responsible for the U6 snRNA 3' end processing. Acts as an exoribonuclease (RNase) responsible for trimming the poly(U) tract of the last nucleotides in the pre-U6 snRNA molecule, leading to the formation of mature U6 snRNA.</text>
</comment>
<proteinExistence type="inferred from homology"/>
<name>A0A8H5ME84_9AGAR</name>
<evidence type="ECO:0000256" key="3">
    <source>
        <dbReference type="ARBA" id="ARBA00023239"/>
    </source>
</evidence>
<keyword evidence="2 5" id="KW-0378">Hydrolase</keyword>
<feature type="active site" description="Proton donor/acceptor" evidence="5">
    <location>
        <position position="108"/>
    </location>
</feature>
<dbReference type="PANTHER" id="PTHR13522">
    <property type="entry name" value="U6 SNRNA PHOSPHODIESTERASE 1"/>
    <property type="match status" value="1"/>
</dbReference>
<feature type="active site" description="Proton donor/acceptor" evidence="5">
    <location>
        <position position="196"/>
    </location>
</feature>
<keyword evidence="8" id="KW-1185">Reference proteome</keyword>
<evidence type="ECO:0000256" key="6">
    <source>
        <dbReference type="SAM" id="MobiDB-lite"/>
    </source>
</evidence>
<dbReference type="SUPFAM" id="SSF55144">
    <property type="entry name" value="LigT-like"/>
    <property type="match status" value="1"/>
</dbReference>